<dbReference type="Gene3D" id="1.10.10.10">
    <property type="entry name" value="Winged helix-like DNA-binding domain superfamily/Winged helix DNA-binding domain"/>
    <property type="match status" value="1"/>
</dbReference>
<dbReference type="InterPro" id="IPR036388">
    <property type="entry name" value="WH-like_DNA-bd_sf"/>
</dbReference>
<name>A0A9J6RPP2_9GAMM</name>
<dbReference type="PANTHER" id="PTHR42942">
    <property type="entry name" value="6-O-METHYLGUANINE DNA METHYLTRANSFERASE"/>
    <property type="match status" value="1"/>
</dbReference>
<dbReference type="PANTHER" id="PTHR42942:SF1">
    <property type="entry name" value="ALKYLTRANSFERASE-LIKE PROTEIN 1"/>
    <property type="match status" value="1"/>
</dbReference>
<dbReference type="InterPro" id="IPR052520">
    <property type="entry name" value="ATL_DNA_repair"/>
</dbReference>
<dbReference type="GO" id="GO:0006281">
    <property type="term" value="P:DNA repair"/>
    <property type="evidence" value="ECO:0007669"/>
    <property type="project" value="InterPro"/>
</dbReference>
<accession>A0A9J6RPP2</accession>
<proteinExistence type="predicted"/>
<dbReference type="Pfam" id="PF01035">
    <property type="entry name" value="DNA_binding_1"/>
    <property type="match status" value="1"/>
</dbReference>
<dbReference type="InterPro" id="IPR014048">
    <property type="entry name" value="MethylDNA_cys_MeTrfase_DNA-bd"/>
</dbReference>
<feature type="domain" description="Methylated-DNA-[protein]-cysteine S-methyltransferase DNA binding" evidence="2">
    <location>
        <begin position="7"/>
        <end position="87"/>
    </location>
</feature>
<organism evidence="3 4">
    <name type="scientific">Dasania phycosphaerae</name>
    <dbReference type="NCBI Taxonomy" id="2950436"/>
    <lineage>
        <taxon>Bacteria</taxon>
        <taxon>Pseudomonadati</taxon>
        <taxon>Pseudomonadota</taxon>
        <taxon>Gammaproteobacteria</taxon>
        <taxon>Cellvibrionales</taxon>
        <taxon>Spongiibacteraceae</taxon>
        <taxon>Dasania</taxon>
    </lineage>
</organism>
<dbReference type="GO" id="GO:0003824">
    <property type="term" value="F:catalytic activity"/>
    <property type="evidence" value="ECO:0007669"/>
    <property type="project" value="InterPro"/>
</dbReference>
<dbReference type="Proteomes" id="UP001069090">
    <property type="component" value="Unassembled WGS sequence"/>
</dbReference>
<sequence>MTEISNAQKIWLAVQQIPAGKVATYGQVAELAGIPGAARLVGNTMHKLPAGSQLPWHRVVSAQGKLSLPENSSGYREQKLRLESEGIVFKGQRIPLAHYRWQP</sequence>
<dbReference type="RefSeq" id="WP_258332234.1">
    <property type="nucleotide sequence ID" value="NZ_JAPTGG010000010.1"/>
</dbReference>
<keyword evidence="4" id="KW-1185">Reference proteome</keyword>
<dbReference type="SUPFAM" id="SSF46767">
    <property type="entry name" value="Methylated DNA-protein cysteine methyltransferase, C-terminal domain"/>
    <property type="match status" value="1"/>
</dbReference>
<dbReference type="NCBIfam" id="TIGR00589">
    <property type="entry name" value="ogt"/>
    <property type="match status" value="1"/>
</dbReference>
<comment type="caution">
    <text evidence="3">The sequence shown here is derived from an EMBL/GenBank/DDBJ whole genome shotgun (WGS) entry which is preliminary data.</text>
</comment>
<gene>
    <name evidence="3" type="ORF">O0V09_12775</name>
</gene>
<evidence type="ECO:0000256" key="1">
    <source>
        <dbReference type="ARBA" id="ARBA00022763"/>
    </source>
</evidence>
<keyword evidence="1" id="KW-0227">DNA damage</keyword>
<evidence type="ECO:0000313" key="4">
    <source>
        <dbReference type="Proteomes" id="UP001069090"/>
    </source>
</evidence>
<dbReference type="CDD" id="cd06445">
    <property type="entry name" value="ATase"/>
    <property type="match status" value="1"/>
</dbReference>
<evidence type="ECO:0000259" key="2">
    <source>
        <dbReference type="Pfam" id="PF01035"/>
    </source>
</evidence>
<reference evidence="3 4" key="1">
    <citation type="submission" date="2022-12" db="EMBL/GenBank/DDBJ databases">
        <title>Dasania phycosphaerae sp. nov., isolated from particulate material of the south coast of Korea.</title>
        <authorList>
            <person name="Jiang Y."/>
        </authorList>
    </citation>
    <scope>NUCLEOTIDE SEQUENCE [LARGE SCALE GENOMIC DNA]</scope>
    <source>
        <strain evidence="3 4">GY-19</strain>
    </source>
</reference>
<evidence type="ECO:0000313" key="3">
    <source>
        <dbReference type="EMBL" id="MCZ0866079.1"/>
    </source>
</evidence>
<dbReference type="EMBL" id="JAPTGG010000010">
    <property type="protein sequence ID" value="MCZ0866079.1"/>
    <property type="molecule type" value="Genomic_DNA"/>
</dbReference>
<protein>
    <submittedName>
        <fullName evidence="3">MGMT family protein</fullName>
    </submittedName>
</protein>
<dbReference type="AlphaFoldDB" id="A0A9J6RPP2"/>
<dbReference type="InterPro" id="IPR036217">
    <property type="entry name" value="MethylDNA_cys_MeTrfase_DNAb"/>
</dbReference>